<name>A0ABR2ZLI3_9AGAR</name>
<keyword evidence="3" id="KW-1185">Reference proteome</keyword>
<organism evidence="2 3">
    <name type="scientific">Marasmius tenuissimus</name>
    <dbReference type="NCBI Taxonomy" id="585030"/>
    <lineage>
        <taxon>Eukaryota</taxon>
        <taxon>Fungi</taxon>
        <taxon>Dikarya</taxon>
        <taxon>Basidiomycota</taxon>
        <taxon>Agaricomycotina</taxon>
        <taxon>Agaricomycetes</taxon>
        <taxon>Agaricomycetidae</taxon>
        <taxon>Agaricales</taxon>
        <taxon>Marasmiineae</taxon>
        <taxon>Marasmiaceae</taxon>
        <taxon>Marasmius</taxon>
    </lineage>
</organism>
<gene>
    <name evidence="2" type="ORF">AAF712_010653</name>
</gene>
<accession>A0ABR2ZLI3</accession>
<protein>
    <submittedName>
        <fullName evidence="2">Uncharacterized protein</fullName>
    </submittedName>
</protein>
<comment type="caution">
    <text evidence="2">The sequence shown here is derived from an EMBL/GenBank/DDBJ whole genome shotgun (WGS) entry which is preliminary data.</text>
</comment>
<sequence length="220" mass="25144">MSNDQAALTPKMRKMSLSEGGQAGNRFESLEAELEAVNNTLFLNYMMKNEPFETLPTQYFPHERLDHHPPEFKFGIALTEAQLVGYAQKHGLATEQLDSAYPDWPTVHREIESRLHKQLEVKPEEGLLFWAVPWTKNKKSNLLLSLCTNYNRKIRVANPGSFVKQLEDEFGQRAKWYMSRPRDDGPALQTHYKISADKMKAQAARVAKAKRAARAASQKV</sequence>
<feature type="region of interest" description="Disordered" evidence="1">
    <location>
        <begin position="1"/>
        <end position="20"/>
    </location>
</feature>
<evidence type="ECO:0000313" key="3">
    <source>
        <dbReference type="Proteomes" id="UP001437256"/>
    </source>
</evidence>
<evidence type="ECO:0000313" key="2">
    <source>
        <dbReference type="EMBL" id="KAL0062441.1"/>
    </source>
</evidence>
<evidence type="ECO:0000256" key="1">
    <source>
        <dbReference type="SAM" id="MobiDB-lite"/>
    </source>
</evidence>
<reference evidence="2 3" key="1">
    <citation type="submission" date="2024-05" db="EMBL/GenBank/DDBJ databases">
        <title>A draft genome resource for the thread blight pathogen Marasmius tenuissimus strain MS-2.</title>
        <authorList>
            <person name="Yulfo-Soto G.E."/>
            <person name="Baruah I.K."/>
            <person name="Amoako-Attah I."/>
            <person name="Bukari Y."/>
            <person name="Meinhardt L.W."/>
            <person name="Bailey B.A."/>
            <person name="Cohen S.P."/>
        </authorList>
    </citation>
    <scope>NUCLEOTIDE SEQUENCE [LARGE SCALE GENOMIC DNA]</scope>
    <source>
        <strain evidence="2 3">MS-2</strain>
    </source>
</reference>
<proteinExistence type="predicted"/>
<dbReference type="EMBL" id="JBBXMP010000104">
    <property type="protein sequence ID" value="KAL0062441.1"/>
    <property type="molecule type" value="Genomic_DNA"/>
</dbReference>
<dbReference type="Proteomes" id="UP001437256">
    <property type="component" value="Unassembled WGS sequence"/>
</dbReference>